<keyword evidence="7" id="KW-0677">Repeat</keyword>
<keyword evidence="6" id="KW-0381">Hypersensitive response</keyword>
<dbReference type="GO" id="GO:0005524">
    <property type="term" value="F:ATP binding"/>
    <property type="evidence" value="ECO:0007669"/>
    <property type="project" value="UniProtKB-KW"/>
</dbReference>
<evidence type="ECO:0000313" key="14">
    <source>
        <dbReference type="EMBL" id="KAL0322261.1"/>
    </source>
</evidence>
<dbReference type="GO" id="GO:0003676">
    <property type="term" value="F:nucleic acid binding"/>
    <property type="evidence" value="ECO:0007669"/>
    <property type="project" value="InterPro"/>
</dbReference>
<dbReference type="FunFam" id="3.40.50.300:FF:001091">
    <property type="entry name" value="Probable disease resistance protein At1g61300"/>
    <property type="match status" value="1"/>
</dbReference>
<dbReference type="InterPro" id="IPR042197">
    <property type="entry name" value="Apaf_helical"/>
</dbReference>
<dbReference type="InterPro" id="IPR002182">
    <property type="entry name" value="NB-ARC"/>
</dbReference>
<evidence type="ECO:0000256" key="7">
    <source>
        <dbReference type="ARBA" id="ARBA00022737"/>
    </source>
</evidence>
<evidence type="ECO:0000256" key="3">
    <source>
        <dbReference type="ARBA" id="ARBA00008894"/>
    </source>
</evidence>
<dbReference type="EMBL" id="JACGWM010000016">
    <property type="protein sequence ID" value="KAL0322261.1"/>
    <property type="molecule type" value="Genomic_DNA"/>
</dbReference>
<gene>
    <name evidence="14" type="ORF">Scaly_2522500</name>
</gene>
<dbReference type="SUPFAM" id="SSF52058">
    <property type="entry name" value="L domain-like"/>
    <property type="match status" value="1"/>
</dbReference>
<evidence type="ECO:0000256" key="11">
    <source>
        <dbReference type="SAM" id="MobiDB-lite"/>
    </source>
</evidence>
<dbReference type="InterPro" id="IPR044974">
    <property type="entry name" value="Disease_R_plants"/>
</dbReference>
<keyword evidence="9" id="KW-0611">Plant defense</keyword>
<dbReference type="Gene3D" id="3.40.50.300">
    <property type="entry name" value="P-loop containing nucleotide triphosphate hydrolases"/>
    <property type="match status" value="1"/>
</dbReference>
<evidence type="ECO:0000259" key="13">
    <source>
        <dbReference type="Pfam" id="PF23559"/>
    </source>
</evidence>
<dbReference type="Pfam" id="PF00931">
    <property type="entry name" value="NB-ARC"/>
    <property type="match status" value="1"/>
</dbReference>
<dbReference type="InterPro" id="IPR027417">
    <property type="entry name" value="P-loop_NTPase"/>
</dbReference>
<dbReference type="InterPro" id="IPR058922">
    <property type="entry name" value="WHD_DRP"/>
</dbReference>
<feature type="region of interest" description="Disordered" evidence="11">
    <location>
        <begin position="1006"/>
        <end position="1028"/>
    </location>
</feature>
<comment type="caution">
    <text evidence="14">The sequence shown here is derived from an EMBL/GenBank/DDBJ whole genome shotgun (WGS) entry which is preliminary data.</text>
</comment>
<dbReference type="InterPro" id="IPR036397">
    <property type="entry name" value="RNaseH_sf"/>
</dbReference>
<evidence type="ECO:0000256" key="2">
    <source>
        <dbReference type="ARBA" id="ARBA00004496"/>
    </source>
</evidence>
<dbReference type="GO" id="GO:0009626">
    <property type="term" value="P:plant-type hypersensitive response"/>
    <property type="evidence" value="ECO:0007669"/>
    <property type="project" value="UniProtKB-KW"/>
</dbReference>
<evidence type="ECO:0000256" key="5">
    <source>
        <dbReference type="ARBA" id="ARBA00022614"/>
    </source>
</evidence>
<accession>A0AAW2LTA0</accession>
<evidence type="ECO:0000256" key="10">
    <source>
        <dbReference type="ARBA" id="ARBA00022840"/>
    </source>
</evidence>
<dbReference type="GO" id="GO:0051607">
    <property type="term" value="P:defense response to virus"/>
    <property type="evidence" value="ECO:0007669"/>
    <property type="project" value="UniProtKB-ARBA"/>
</dbReference>
<dbReference type="Gene3D" id="1.10.10.10">
    <property type="entry name" value="Winged helix-like DNA-binding domain superfamily/Winged helix DNA-binding domain"/>
    <property type="match status" value="1"/>
</dbReference>
<keyword evidence="4" id="KW-0963">Cytoplasm</keyword>
<comment type="similarity">
    <text evidence="3">Belongs to the disease resistance NB-LRR family.</text>
</comment>
<feature type="compositionally biased region" description="Gly residues" evidence="11">
    <location>
        <begin position="86"/>
        <end position="95"/>
    </location>
</feature>
<dbReference type="SUPFAM" id="SSF53098">
    <property type="entry name" value="Ribonuclease H-like"/>
    <property type="match status" value="1"/>
</dbReference>
<dbReference type="Pfam" id="PF23559">
    <property type="entry name" value="WHD_DRP"/>
    <property type="match status" value="1"/>
</dbReference>
<dbReference type="PRINTS" id="PR00364">
    <property type="entry name" value="DISEASERSIST"/>
</dbReference>
<keyword evidence="5" id="KW-0433">Leucine-rich repeat</keyword>
<proteinExistence type="inferred from homology"/>
<evidence type="ECO:0000256" key="8">
    <source>
        <dbReference type="ARBA" id="ARBA00022741"/>
    </source>
</evidence>
<sequence length="1332" mass="151257">MAYAALVSVAETLSQILNHHQHGVFLDEKRRLQSLRKHVMFLRAFLEGFPEKAKDLEGRIRDAANEAEDITELLLFEEIRSSSSSGGTGGGGGGARPRTVDRSPHRSGSSNSRRLQKMCQQLRKATEAIESIVEEVMGIKNSLGAVQDPQLLGDSSPPTSSSTVLLPSKKYDKRDAMVGFEEDLLATKTRLCGGSCKLEFIPIYGMGGIGKTTLARNAYSDPLIIEHFDIRAWLTVSQDYSIQEMLFALVDSIKAFSEKFDGEKHSYEQMAEQVYKSLKGRRYLVVLDDMWSTKAWDDVRRTLPDDSNGSRIIITTRLQDVAAYADSSSPLHEMHFMDVDQSWILLRQKVFNEQHCPPELESIGKMIARSCKGLPLAIVVIAGILSTVTQTQASWEDIAKKVNLAVSAKDEQFARILSLSYTHLPHHLRPCFLYMGCFPEDYEIHVSKLVQLWTAEGFMKPSVSKSFEEGAEAHLEELVKRSLVLVTRRKSNGKIKRCSVHDLVRDLCIRKAREEKFLLYATDRYVDRVLPKPIKDQRRLSIPRSTLILFQNIYSPTIRTALYFQHCRLFPSSLKGFRLLRVLDALKVTVMKFPTEVLELFHLRYLAFTRGYDDLYSCFHIKTSESSNFIHLSLSGDNFFYSAICFPAEIWRMAQLRHLVFFMLDPLPSPCARSFALEDLQTLALLQNFRCSKRIGQIFPSLKKLGLTYGKDRVLDWEFYGLHNLVHLHQLENLKISMRINDRESRVPLCEKLAFPTMLKKLTLGGFMLSQQNMASIGSLPNLHVLKLKSCSFADCKWETTEGEFAQLKFLKIDRTNLKHWVTETSHFPILERLLLYHCGELCEIPDVIGEIPTLELIEVKSWDKSLVNLAKRIKEEQEDSGNEYLQADVADYSPAHVSKSIFIRNKNDSSTIIVWPNFWYASLAPSTGTLEFWHEKWQIPNGDDQRSYEGDLSLPTTSGPNTRANALIPTPALEQAIGPAVLNPLFCEQLRQFIMETINSKLCGSQASRVGSSSQQEREGTPRTQGMDEQIPVELQQDQSNPADFSGKDAVGHQPPSIWQSLKKEMVELCHGLKAPRKALNFQNLSISAGGSTDVIFYQEMSYTLGTNSLPLSFGMEPTRRTQIVRFLVVDMRSAYNLILGRRAFEHFPGCCLYKPYKVGKVKGDHYTTRKCYMEAIKSSSSSKIEVDLPSKESQSLGRIQIETYWRKPLLDYLAADILPSDEKEAAHTRVVKFALLDVGNRHSWTFPNCSRQRNFLLVAVDYFSKWVEAKPLTRITKSEGWKIQDWCADQGIQQRFTSVAYPQANEQVEITNRILVQGIKIKLTQAVDNG</sequence>
<dbReference type="Gene3D" id="1.20.5.4130">
    <property type="match status" value="1"/>
</dbReference>
<dbReference type="InterPro" id="IPR032675">
    <property type="entry name" value="LRR_dom_sf"/>
</dbReference>
<dbReference type="InterPro" id="IPR012337">
    <property type="entry name" value="RNaseH-like_sf"/>
</dbReference>
<evidence type="ECO:0000256" key="4">
    <source>
        <dbReference type="ARBA" id="ARBA00022490"/>
    </source>
</evidence>
<comment type="function">
    <text evidence="1">Confers resistance to late blight (Phytophthora infestans) races carrying the avirulence gene Avr1. Resistance proteins guard the plant against pathogens that contain an appropriate avirulence protein via an indirect interaction with this avirulence protein. That triggers a defense system including the hypersensitive response, which restricts the pathogen growth.</text>
</comment>
<feature type="domain" description="NB-ARC" evidence="12">
    <location>
        <begin position="188"/>
        <end position="354"/>
    </location>
</feature>
<dbReference type="FunFam" id="1.10.10.10:FF:000322">
    <property type="entry name" value="Probable disease resistance protein At1g63360"/>
    <property type="match status" value="1"/>
</dbReference>
<evidence type="ECO:0000256" key="9">
    <source>
        <dbReference type="ARBA" id="ARBA00022821"/>
    </source>
</evidence>
<comment type="subcellular location">
    <subcellularLocation>
        <location evidence="2">Cytoplasm</location>
    </subcellularLocation>
</comment>
<reference evidence="14" key="1">
    <citation type="submission" date="2020-06" db="EMBL/GenBank/DDBJ databases">
        <authorList>
            <person name="Li T."/>
            <person name="Hu X."/>
            <person name="Zhang T."/>
            <person name="Song X."/>
            <person name="Zhang H."/>
            <person name="Dai N."/>
            <person name="Sheng W."/>
            <person name="Hou X."/>
            <person name="Wei L."/>
        </authorList>
    </citation>
    <scope>NUCLEOTIDE SEQUENCE</scope>
    <source>
        <strain evidence="14">KEN8</strain>
        <tissue evidence="14">Leaf</tissue>
    </source>
</reference>
<organism evidence="14">
    <name type="scientific">Sesamum calycinum</name>
    <dbReference type="NCBI Taxonomy" id="2727403"/>
    <lineage>
        <taxon>Eukaryota</taxon>
        <taxon>Viridiplantae</taxon>
        <taxon>Streptophyta</taxon>
        <taxon>Embryophyta</taxon>
        <taxon>Tracheophyta</taxon>
        <taxon>Spermatophyta</taxon>
        <taxon>Magnoliopsida</taxon>
        <taxon>eudicotyledons</taxon>
        <taxon>Gunneridae</taxon>
        <taxon>Pentapetalae</taxon>
        <taxon>asterids</taxon>
        <taxon>lamiids</taxon>
        <taxon>Lamiales</taxon>
        <taxon>Pedaliaceae</taxon>
        <taxon>Sesamum</taxon>
    </lineage>
</organism>
<dbReference type="Gene3D" id="1.10.8.430">
    <property type="entry name" value="Helical domain of apoptotic protease-activating factors"/>
    <property type="match status" value="1"/>
</dbReference>
<dbReference type="Gene3D" id="3.30.420.10">
    <property type="entry name" value="Ribonuclease H-like superfamily/Ribonuclease H"/>
    <property type="match status" value="1"/>
</dbReference>
<dbReference type="GO" id="GO:0043531">
    <property type="term" value="F:ADP binding"/>
    <property type="evidence" value="ECO:0007669"/>
    <property type="project" value="InterPro"/>
</dbReference>
<dbReference type="GO" id="GO:0005737">
    <property type="term" value="C:cytoplasm"/>
    <property type="evidence" value="ECO:0007669"/>
    <property type="project" value="UniProtKB-SubCell"/>
</dbReference>
<evidence type="ECO:0000256" key="6">
    <source>
        <dbReference type="ARBA" id="ARBA00022667"/>
    </source>
</evidence>
<feature type="domain" description="Disease resistance protein winged helix" evidence="13">
    <location>
        <begin position="438"/>
        <end position="508"/>
    </location>
</feature>
<dbReference type="Gene3D" id="3.80.10.10">
    <property type="entry name" value="Ribonuclease Inhibitor"/>
    <property type="match status" value="1"/>
</dbReference>
<keyword evidence="10" id="KW-0067">ATP-binding</keyword>
<dbReference type="InterPro" id="IPR036388">
    <property type="entry name" value="WH-like_DNA-bd_sf"/>
</dbReference>
<evidence type="ECO:0000256" key="1">
    <source>
        <dbReference type="ARBA" id="ARBA00002074"/>
    </source>
</evidence>
<evidence type="ECO:0000259" key="12">
    <source>
        <dbReference type="Pfam" id="PF00931"/>
    </source>
</evidence>
<reference evidence="14" key="2">
    <citation type="journal article" date="2024" name="Plant">
        <title>Genomic evolution and insights into agronomic trait innovations of Sesamum species.</title>
        <authorList>
            <person name="Miao H."/>
            <person name="Wang L."/>
            <person name="Qu L."/>
            <person name="Liu H."/>
            <person name="Sun Y."/>
            <person name="Le M."/>
            <person name="Wang Q."/>
            <person name="Wei S."/>
            <person name="Zheng Y."/>
            <person name="Lin W."/>
            <person name="Duan Y."/>
            <person name="Cao H."/>
            <person name="Xiong S."/>
            <person name="Wang X."/>
            <person name="Wei L."/>
            <person name="Li C."/>
            <person name="Ma Q."/>
            <person name="Ju M."/>
            <person name="Zhao R."/>
            <person name="Li G."/>
            <person name="Mu C."/>
            <person name="Tian Q."/>
            <person name="Mei H."/>
            <person name="Zhang T."/>
            <person name="Gao T."/>
            <person name="Zhang H."/>
        </authorList>
    </citation>
    <scope>NUCLEOTIDE SEQUENCE</scope>
    <source>
        <strain evidence="14">KEN8</strain>
    </source>
</reference>
<feature type="compositionally biased region" description="Polar residues" evidence="11">
    <location>
        <begin position="1006"/>
        <end position="1016"/>
    </location>
</feature>
<protein>
    <submittedName>
        <fullName evidence="14">Disease resistance RPP13-like protein 3</fullName>
    </submittedName>
</protein>
<dbReference type="SUPFAM" id="SSF52540">
    <property type="entry name" value="P-loop containing nucleoside triphosphate hydrolases"/>
    <property type="match status" value="1"/>
</dbReference>
<dbReference type="PANTHER" id="PTHR23155">
    <property type="entry name" value="DISEASE RESISTANCE PROTEIN RP"/>
    <property type="match status" value="1"/>
</dbReference>
<keyword evidence="8" id="KW-0547">Nucleotide-binding</keyword>
<dbReference type="PANTHER" id="PTHR23155:SF1152">
    <property type="entry name" value="AAA+ ATPASE DOMAIN-CONTAINING PROTEIN"/>
    <property type="match status" value="1"/>
</dbReference>
<name>A0AAW2LTA0_9LAMI</name>
<feature type="region of interest" description="Disordered" evidence="11">
    <location>
        <begin position="81"/>
        <end position="117"/>
    </location>
</feature>